<keyword evidence="6" id="KW-0963">Cytoplasm</keyword>
<dbReference type="STRING" id="337097.BHF71_02425"/>
<feature type="binding site" evidence="6">
    <location>
        <position position="14"/>
    </location>
    <ligand>
        <name>ATP</name>
        <dbReference type="ChEBI" id="CHEBI:30616"/>
    </ligand>
</feature>
<keyword evidence="3 6" id="KW-0547">Nucleotide-binding</keyword>
<evidence type="ECO:0000313" key="8">
    <source>
        <dbReference type="EMBL" id="OEF99058.1"/>
    </source>
</evidence>
<evidence type="ECO:0000313" key="9">
    <source>
        <dbReference type="Proteomes" id="UP000243739"/>
    </source>
</evidence>
<evidence type="ECO:0000256" key="6">
    <source>
        <dbReference type="HAMAP-Rule" id="MF_00020"/>
    </source>
</evidence>
<reference evidence="8 9" key="1">
    <citation type="submission" date="2016-09" db="EMBL/GenBank/DDBJ databases">
        <title>Draft genome sequence for the type strain of Vulcanibacillus modesticaldus BR, a strictly anaerobic, moderately thermophilic, and nitrate-reducing bacterium from deep sea-hydrothermal vents of the Mid-Atlantic Ridge.</title>
        <authorList>
            <person name="Abin C.A."/>
            <person name="Hollibaugh J.T."/>
        </authorList>
    </citation>
    <scope>NUCLEOTIDE SEQUENCE [LARGE SCALE GENOMIC DNA]</scope>
    <source>
        <strain evidence="8 9">BR</strain>
    </source>
</reference>
<dbReference type="EMBL" id="MIJF01000035">
    <property type="protein sequence ID" value="OEF99058.1"/>
    <property type="molecule type" value="Genomic_DNA"/>
</dbReference>
<comment type="subunit">
    <text evidence="6">Homodimer.</text>
</comment>
<dbReference type="PROSITE" id="PS01076">
    <property type="entry name" value="ACETATE_KINASE_2"/>
    <property type="match status" value="1"/>
</dbReference>
<protein>
    <recommendedName>
        <fullName evidence="6">Acetate kinase</fullName>
        <ecNumber evidence="6">2.7.2.1</ecNumber>
    </recommendedName>
    <alternativeName>
        <fullName evidence="6">Acetokinase</fullName>
    </alternativeName>
</protein>
<keyword evidence="2 6" id="KW-0808">Transferase</keyword>
<dbReference type="OrthoDB" id="9802453at2"/>
<evidence type="ECO:0000256" key="2">
    <source>
        <dbReference type="ARBA" id="ARBA00022679"/>
    </source>
</evidence>
<dbReference type="Pfam" id="PF00871">
    <property type="entry name" value="Acetate_kinase"/>
    <property type="match status" value="1"/>
</dbReference>
<dbReference type="HAMAP" id="MF_00020">
    <property type="entry name" value="Acetate_kinase"/>
    <property type="match status" value="1"/>
</dbReference>
<dbReference type="InterPro" id="IPR000890">
    <property type="entry name" value="Aliphatic_acid_kin_short-chain"/>
</dbReference>
<name>A0A1D2YTN5_9BACI</name>
<evidence type="ECO:0000256" key="7">
    <source>
        <dbReference type="RuleBase" id="RU003835"/>
    </source>
</evidence>
<dbReference type="GO" id="GO:0005524">
    <property type="term" value="F:ATP binding"/>
    <property type="evidence" value="ECO:0007669"/>
    <property type="project" value="UniProtKB-KW"/>
</dbReference>
<keyword evidence="6" id="KW-0460">Magnesium</keyword>
<dbReference type="NCBIfam" id="TIGR00016">
    <property type="entry name" value="ackA"/>
    <property type="match status" value="1"/>
</dbReference>
<comment type="pathway">
    <text evidence="6">Metabolic intermediate biosynthesis; acetyl-CoA biosynthesis; acetyl-CoA from acetate: step 1/2.</text>
</comment>
<feature type="binding site" evidence="6">
    <location>
        <position position="7"/>
    </location>
    <ligand>
        <name>Mg(2+)</name>
        <dbReference type="ChEBI" id="CHEBI:18420"/>
    </ligand>
</feature>
<dbReference type="GO" id="GO:0005737">
    <property type="term" value="C:cytoplasm"/>
    <property type="evidence" value="ECO:0007669"/>
    <property type="project" value="UniProtKB-SubCell"/>
</dbReference>
<keyword evidence="5 6" id="KW-0067">ATP-binding</keyword>
<dbReference type="PANTHER" id="PTHR21060:SF15">
    <property type="entry name" value="ACETATE KINASE-RELATED"/>
    <property type="match status" value="1"/>
</dbReference>
<dbReference type="SUPFAM" id="SSF53067">
    <property type="entry name" value="Actin-like ATPase domain"/>
    <property type="match status" value="2"/>
</dbReference>
<dbReference type="UniPathway" id="UPA00340">
    <property type="reaction ID" value="UER00458"/>
</dbReference>
<dbReference type="AlphaFoldDB" id="A0A1D2YTN5"/>
<dbReference type="Proteomes" id="UP000243739">
    <property type="component" value="Unassembled WGS sequence"/>
</dbReference>
<evidence type="ECO:0000256" key="4">
    <source>
        <dbReference type="ARBA" id="ARBA00022777"/>
    </source>
</evidence>
<dbReference type="InterPro" id="IPR023865">
    <property type="entry name" value="Aliphatic_acid_kinase_CS"/>
</dbReference>
<dbReference type="GO" id="GO:0008776">
    <property type="term" value="F:acetate kinase activity"/>
    <property type="evidence" value="ECO:0007669"/>
    <property type="project" value="UniProtKB-UniRule"/>
</dbReference>
<organism evidence="8 9">
    <name type="scientific">Vulcanibacillus modesticaldus</name>
    <dbReference type="NCBI Taxonomy" id="337097"/>
    <lineage>
        <taxon>Bacteria</taxon>
        <taxon>Bacillati</taxon>
        <taxon>Bacillota</taxon>
        <taxon>Bacilli</taxon>
        <taxon>Bacillales</taxon>
        <taxon>Bacillaceae</taxon>
        <taxon>Vulcanibacillus</taxon>
    </lineage>
</organism>
<feature type="site" description="Transition state stabilizer" evidence="6">
    <location>
        <position position="180"/>
    </location>
</feature>
<comment type="catalytic activity">
    <reaction evidence="6">
        <text>acetate + ATP = acetyl phosphate + ADP</text>
        <dbReference type="Rhea" id="RHEA:11352"/>
        <dbReference type="ChEBI" id="CHEBI:22191"/>
        <dbReference type="ChEBI" id="CHEBI:30089"/>
        <dbReference type="ChEBI" id="CHEBI:30616"/>
        <dbReference type="ChEBI" id="CHEBI:456216"/>
        <dbReference type="EC" id="2.7.2.1"/>
    </reaction>
</comment>
<dbReference type="GO" id="GO:0000287">
    <property type="term" value="F:magnesium ion binding"/>
    <property type="evidence" value="ECO:0007669"/>
    <property type="project" value="UniProtKB-UniRule"/>
</dbReference>
<keyword evidence="4 6" id="KW-0418">Kinase</keyword>
<comment type="similarity">
    <text evidence="1 6 7">Belongs to the acetokinase family.</text>
</comment>
<feature type="binding site" evidence="6">
    <location>
        <position position="384"/>
    </location>
    <ligand>
        <name>Mg(2+)</name>
        <dbReference type="ChEBI" id="CHEBI:18420"/>
    </ligand>
</feature>
<comment type="subcellular location">
    <subcellularLocation>
        <location evidence="6">Cytoplasm</location>
    </subcellularLocation>
</comment>
<sequence length="400" mass="44134">MKIFVLNCGSSSLKYQLYDMTDEIVIASGKVERIGMDDAILTHEPTGKEEVKIVTEILEHTTAIEKVFEYLVHPESGVLSDIREIQAVGHRVVHGGEVFSDSVMVNEQVKAAIKGVFDLAPLHNPANLVGIEAVESVLPGVPNVAVFDTAFHQTMPKKAFMYPIPKILYKKHKIRRYGFHGTSHKYVSAKAAEFLGKPIEELKIVSCHIGNGASITAIDRGKSVDTSMGMTPLEGLMMGTRSGDLDPAIIPFVMGKEDLTLNEVNSMLNKHSGLTGISGYGSDMRDIEEKMVTDEGAKLAFDMYEYRIRKYIGAYVAAMDGVDVIIFTAGVGENSDILRKAITENLTYLGIEIDQEINRVRSKKVRRISTSNSKVEVLVVPTNEELMIARDTLRIVKSNK</sequence>
<proteinExistence type="inferred from homology"/>
<dbReference type="PRINTS" id="PR00471">
    <property type="entry name" value="ACETATEKNASE"/>
</dbReference>
<dbReference type="InterPro" id="IPR004372">
    <property type="entry name" value="Ac/propionate_kinase"/>
</dbReference>
<dbReference type="GO" id="GO:0006085">
    <property type="term" value="P:acetyl-CoA biosynthetic process"/>
    <property type="evidence" value="ECO:0007669"/>
    <property type="project" value="UniProtKB-UniRule"/>
</dbReference>
<keyword evidence="6" id="KW-0479">Metal-binding</keyword>
<evidence type="ECO:0000256" key="3">
    <source>
        <dbReference type="ARBA" id="ARBA00022741"/>
    </source>
</evidence>
<comment type="function">
    <text evidence="6">Catalyzes the formation of acetyl phosphate from acetate and ATP. Can also catalyze the reverse reaction.</text>
</comment>
<dbReference type="RefSeq" id="WP_069657035.1">
    <property type="nucleotide sequence ID" value="NZ_MIJF01000035.1"/>
</dbReference>
<feature type="active site" description="Proton donor/acceptor" evidence="6">
    <location>
        <position position="148"/>
    </location>
</feature>
<dbReference type="EC" id="2.7.2.1" evidence="6"/>
<feature type="binding site" evidence="6">
    <location>
        <position position="91"/>
    </location>
    <ligand>
        <name>substrate</name>
    </ligand>
</feature>
<evidence type="ECO:0000256" key="5">
    <source>
        <dbReference type="ARBA" id="ARBA00022840"/>
    </source>
</evidence>
<dbReference type="CDD" id="cd24010">
    <property type="entry name" value="ASKHA_NBD_AcK_PK"/>
    <property type="match status" value="1"/>
</dbReference>
<feature type="binding site" evidence="6">
    <location>
        <begin position="330"/>
        <end position="334"/>
    </location>
    <ligand>
        <name>ATP</name>
        <dbReference type="ChEBI" id="CHEBI:30616"/>
    </ligand>
</feature>
<accession>A0A1D2YTN5</accession>
<dbReference type="Gene3D" id="3.30.420.40">
    <property type="match status" value="2"/>
</dbReference>
<dbReference type="PANTHER" id="PTHR21060">
    <property type="entry name" value="ACETATE KINASE"/>
    <property type="match status" value="1"/>
</dbReference>
<dbReference type="PIRSF" id="PIRSF000722">
    <property type="entry name" value="Acetate_prop_kin"/>
    <property type="match status" value="1"/>
</dbReference>
<dbReference type="InterPro" id="IPR043129">
    <property type="entry name" value="ATPase_NBD"/>
</dbReference>
<evidence type="ECO:0000256" key="1">
    <source>
        <dbReference type="ARBA" id="ARBA00008748"/>
    </source>
</evidence>
<comment type="cofactor">
    <cofactor evidence="6">
        <name>Mg(2+)</name>
        <dbReference type="ChEBI" id="CHEBI:18420"/>
    </cofactor>
    <cofactor evidence="6">
        <name>Mn(2+)</name>
        <dbReference type="ChEBI" id="CHEBI:29035"/>
    </cofactor>
    <text evidence="6">Mg(2+). Can also accept Mn(2+).</text>
</comment>
<gene>
    <name evidence="6" type="primary">ackA</name>
    <name evidence="8" type="ORF">BHF71_02425</name>
</gene>
<feature type="binding site" evidence="6">
    <location>
        <begin position="208"/>
        <end position="212"/>
    </location>
    <ligand>
        <name>ATP</name>
        <dbReference type="ChEBI" id="CHEBI:30616"/>
    </ligand>
</feature>
<comment type="caution">
    <text evidence="8">The sequence shown here is derived from an EMBL/GenBank/DDBJ whole genome shotgun (WGS) entry which is preliminary data.</text>
</comment>
<feature type="binding site" evidence="6">
    <location>
        <begin position="283"/>
        <end position="285"/>
    </location>
    <ligand>
        <name>ATP</name>
        <dbReference type="ChEBI" id="CHEBI:30616"/>
    </ligand>
</feature>
<keyword evidence="9" id="KW-1185">Reference proteome</keyword>
<feature type="site" description="Transition state stabilizer" evidence="6">
    <location>
        <position position="241"/>
    </location>
</feature>
<dbReference type="GO" id="GO:0006083">
    <property type="term" value="P:acetate metabolic process"/>
    <property type="evidence" value="ECO:0007669"/>
    <property type="project" value="TreeGrafter"/>
</dbReference>